<keyword evidence="3" id="KW-0378">Hydrolase</keyword>
<evidence type="ECO:0000256" key="2">
    <source>
        <dbReference type="ARBA" id="ARBA00022723"/>
    </source>
</evidence>
<comment type="cofactor">
    <cofactor evidence="1">
        <name>Zn(2+)</name>
        <dbReference type="ChEBI" id="CHEBI:29105"/>
    </cofactor>
</comment>
<dbReference type="GO" id="GO:0046872">
    <property type="term" value="F:metal ion binding"/>
    <property type="evidence" value="ECO:0007669"/>
    <property type="project" value="UniProtKB-KW"/>
</dbReference>
<dbReference type="AlphaFoldDB" id="A0ABD5Z0Q1"/>
<sequence>MNDDADEPTYRLAELTWREVEAALEETRTLLLPVGSVEQHGHHLPLGVDVQMPEAVAERVAARTDCLLAPAIPYGVSPHHTFKPGTFTVESETFQHYVRDVCASAGEWGVENVLLLNGHYLAQDPELDVVVRTLRTEHDLRAFHVPLSDVWAETAEEGRTGEPAFHAAEFETSVLLALRPDLVSMDEAVPVEVPDESLPLTDYDAYGENRVGWALSADDMADLTHAGNLGDPRGATAEFGERLVETAVSNVATLVEALDA</sequence>
<name>A0ABD5Z0Q1_9EURY</name>
<dbReference type="GO" id="GO:0016787">
    <property type="term" value="F:hydrolase activity"/>
    <property type="evidence" value="ECO:0007669"/>
    <property type="project" value="UniProtKB-KW"/>
</dbReference>
<dbReference type="Gene3D" id="3.40.50.10310">
    <property type="entry name" value="Creatininase"/>
    <property type="match status" value="1"/>
</dbReference>
<accession>A0ABD5Z0Q1</accession>
<keyword evidence="2" id="KW-0479">Metal-binding</keyword>
<dbReference type="PANTHER" id="PTHR35005">
    <property type="entry name" value="3-DEHYDRO-SCYLLO-INOSOSE HYDROLASE"/>
    <property type="match status" value="1"/>
</dbReference>
<keyword evidence="6" id="KW-1185">Reference proteome</keyword>
<evidence type="ECO:0000313" key="5">
    <source>
        <dbReference type="EMBL" id="MFC7198741.1"/>
    </source>
</evidence>
<dbReference type="InterPro" id="IPR024087">
    <property type="entry name" value="Creatininase-like_sf"/>
</dbReference>
<keyword evidence="4" id="KW-0862">Zinc</keyword>
<dbReference type="Proteomes" id="UP001596447">
    <property type="component" value="Unassembled WGS sequence"/>
</dbReference>
<evidence type="ECO:0000313" key="6">
    <source>
        <dbReference type="Proteomes" id="UP001596447"/>
    </source>
</evidence>
<organism evidence="5 6">
    <name type="scientific">Halospeciosus flavus</name>
    <dbReference type="NCBI Taxonomy" id="3032283"/>
    <lineage>
        <taxon>Archaea</taxon>
        <taxon>Methanobacteriati</taxon>
        <taxon>Methanobacteriota</taxon>
        <taxon>Stenosarchaea group</taxon>
        <taxon>Halobacteria</taxon>
        <taxon>Halobacteriales</taxon>
        <taxon>Halobacteriaceae</taxon>
        <taxon>Halospeciosus</taxon>
    </lineage>
</organism>
<evidence type="ECO:0000256" key="4">
    <source>
        <dbReference type="ARBA" id="ARBA00022833"/>
    </source>
</evidence>
<dbReference type="Pfam" id="PF02633">
    <property type="entry name" value="Creatininase"/>
    <property type="match status" value="1"/>
</dbReference>
<proteinExistence type="predicted"/>
<comment type="caution">
    <text evidence="5">The sequence shown here is derived from an EMBL/GenBank/DDBJ whole genome shotgun (WGS) entry which is preliminary data.</text>
</comment>
<evidence type="ECO:0000256" key="3">
    <source>
        <dbReference type="ARBA" id="ARBA00022801"/>
    </source>
</evidence>
<evidence type="ECO:0000256" key="1">
    <source>
        <dbReference type="ARBA" id="ARBA00001947"/>
    </source>
</evidence>
<dbReference type="InterPro" id="IPR003785">
    <property type="entry name" value="Creatininase/forma_Hydrolase"/>
</dbReference>
<dbReference type="SUPFAM" id="SSF102215">
    <property type="entry name" value="Creatininase"/>
    <property type="match status" value="1"/>
</dbReference>
<reference evidence="5 6" key="1">
    <citation type="journal article" date="2019" name="Int. J. Syst. Evol. Microbiol.">
        <title>The Global Catalogue of Microorganisms (GCM) 10K type strain sequencing project: providing services to taxonomists for standard genome sequencing and annotation.</title>
        <authorList>
            <consortium name="The Broad Institute Genomics Platform"/>
            <consortium name="The Broad Institute Genome Sequencing Center for Infectious Disease"/>
            <person name="Wu L."/>
            <person name="Ma J."/>
        </authorList>
    </citation>
    <scope>NUCLEOTIDE SEQUENCE [LARGE SCALE GENOMIC DNA]</scope>
    <source>
        <strain evidence="5 6">XZGYJ-43</strain>
    </source>
</reference>
<protein>
    <submittedName>
        <fullName evidence="5">Creatininase family protein</fullName>
    </submittedName>
</protein>
<dbReference type="EMBL" id="JBHTAR010000011">
    <property type="protein sequence ID" value="MFC7198741.1"/>
    <property type="molecule type" value="Genomic_DNA"/>
</dbReference>
<gene>
    <name evidence="5" type="ORF">ACFQJ9_04790</name>
</gene>
<dbReference type="PANTHER" id="PTHR35005:SF1">
    <property type="entry name" value="2-AMINO-5-FORMYLAMINO-6-RIBOSYLAMINOPYRIMIDIN-4(3H)-ONE 5'-MONOPHOSPHATE DEFORMYLASE"/>
    <property type="match status" value="1"/>
</dbReference>
<dbReference type="RefSeq" id="WP_279528699.1">
    <property type="nucleotide sequence ID" value="NZ_CP122312.1"/>
</dbReference>